<feature type="compositionally biased region" description="Low complexity" evidence="2">
    <location>
        <begin position="446"/>
        <end position="462"/>
    </location>
</feature>
<feature type="region of interest" description="Disordered" evidence="2">
    <location>
        <begin position="55"/>
        <end position="76"/>
    </location>
</feature>
<evidence type="ECO:0000313" key="4">
    <source>
        <dbReference type="EMBL" id="NKE10228.1"/>
    </source>
</evidence>
<feature type="region of interest" description="Disordered" evidence="2">
    <location>
        <begin position="589"/>
        <end position="679"/>
    </location>
</feature>
<dbReference type="AlphaFoldDB" id="A0A846TM07"/>
<dbReference type="InterPro" id="IPR002711">
    <property type="entry name" value="HNH"/>
</dbReference>
<name>A0A846TM07_9MICC</name>
<dbReference type="Gene3D" id="1.10.30.50">
    <property type="match status" value="1"/>
</dbReference>
<dbReference type="GO" id="GO:0004519">
    <property type="term" value="F:endonuclease activity"/>
    <property type="evidence" value="ECO:0007669"/>
    <property type="project" value="InterPro"/>
</dbReference>
<dbReference type="EMBL" id="JAAVUN010000019">
    <property type="protein sequence ID" value="NKE10228.1"/>
    <property type="molecule type" value="Genomic_DNA"/>
</dbReference>
<protein>
    <submittedName>
        <fullName evidence="4">DUF222 domain-containing protein</fullName>
    </submittedName>
</protein>
<feature type="compositionally biased region" description="Gly residues" evidence="2">
    <location>
        <begin position="604"/>
        <end position="622"/>
    </location>
</feature>
<organism evidence="4 5">
    <name type="scientific">Kocuria subflava</name>
    <dbReference type="NCBI Taxonomy" id="1736139"/>
    <lineage>
        <taxon>Bacteria</taxon>
        <taxon>Bacillati</taxon>
        <taxon>Actinomycetota</taxon>
        <taxon>Actinomycetes</taxon>
        <taxon>Micrococcales</taxon>
        <taxon>Micrococcaceae</taxon>
        <taxon>Kocuria</taxon>
    </lineage>
</organism>
<dbReference type="Pfam" id="PF02720">
    <property type="entry name" value="DUF222"/>
    <property type="match status" value="1"/>
</dbReference>
<feature type="compositionally biased region" description="Polar residues" evidence="2">
    <location>
        <begin position="60"/>
        <end position="74"/>
    </location>
</feature>
<feature type="compositionally biased region" description="Low complexity" evidence="2">
    <location>
        <begin position="289"/>
        <end position="319"/>
    </location>
</feature>
<feature type="region of interest" description="Disordered" evidence="2">
    <location>
        <begin position="276"/>
        <end position="345"/>
    </location>
</feature>
<accession>A0A846TM07</accession>
<dbReference type="CDD" id="cd00085">
    <property type="entry name" value="HNHc"/>
    <property type="match status" value="1"/>
</dbReference>
<evidence type="ECO:0000256" key="1">
    <source>
        <dbReference type="ARBA" id="ARBA00023450"/>
    </source>
</evidence>
<evidence type="ECO:0000259" key="3">
    <source>
        <dbReference type="SMART" id="SM00507"/>
    </source>
</evidence>
<dbReference type="InterPro" id="IPR003870">
    <property type="entry name" value="DUF222"/>
</dbReference>
<dbReference type="GO" id="GO:0008270">
    <property type="term" value="F:zinc ion binding"/>
    <property type="evidence" value="ECO:0007669"/>
    <property type="project" value="InterPro"/>
</dbReference>
<feature type="region of interest" description="Disordered" evidence="2">
    <location>
        <begin position="159"/>
        <end position="191"/>
    </location>
</feature>
<comment type="similarity">
    <text evidence="1">Belongs to the Rv1128c/1148c/1588c/1702c/1945/3466 family.</text>
</comment>
<feature type="compositionally biased region" description="Pro residues" evidence="2">
    <location>
        <begin position="413"/>
        <end position="445"/>
    </location>
</feature>
<gene>
    <name evidence="4" type="ORF">GTW58_09850</name>
</gene>
<keyword evidence="5" id="KW-1185">Reference proteome</keyword>
<dbReference type="Pfam" id="PF01844">
    <property type="entry name" value="HNH"/>
    <property type="match status" value="1"/>
</dbReference>
<feature type="region of interest" description="Disordered" evidence="2">
    <location>
        <begin position="390"/>
        <end position="478"/>
    </location>
</feature>
<sequence>MGALQTDHHQKAAALVAGITADVRREASARGRLLRRVASLHSVALQATRQIAQDDATALEQHSQGKSTRATDTATPAELERWAEEDTRRLVTGELELALKLPRGSAMETLRQALVLAHHLPHVLAQLESGEILWTQARVILQQWSALTSTYFPSVTAGLSPETGHTVDAPDTGTEDEPKSAPPVPSTDPLQAAGDRLVQEMLERAQQCGASKLRAFGHRRRHGLGAPASERAHANARRQRSVWVEPEEDGMAHLHALLDAPTAMAVCDRIDQLAQSSGPSAHASQAHRVSPVQPVQPVPRASSAAALSCPPSAPAASDPSRTDSVLPATPDVDRGAPRDTRTLPERRADVLADLLLEAEPSVDSGLQRGVRGQVSVIVPVEHLLTAGQTLKQAVQESHSRHAARPPDSQEPRSAPPGSRPSPPGSQPVPSGPQPSPMPTPAPPGTTSPRRGSESAAGSMSAPPGAPSTPPESTSAPELVGYGAICPSTAVEIAAGSSSWSRLLTDPATGQITQYSRDTYTVPAGLRRMLQIRDATCRFPGCRRPAMRCDIDHTVAWEDGGHTDADNLSHLCRTHHRLKHQGSPFGSWAVEHSGTPDRTTPATGAGAGVPHGADAGAGAGAGAGDMVFTSPLGTRRASSPEHTLFLDSPKEPPLRTPLSPDNSRTADPVPSPPDDDPPPF</sequence>
<comment type="caution">
    <text evidence="4">The sequence shown here is derived from an EMBL/GenBank/DDBJ whole genome shotgun (WGS) entry which is preliminary data.</text>
</comment>
<reference evidence="4 5" key="1">
    <citation type="submission" date="2020-02" db="EMBL/GenBank/DDBJ databases">
        <authorList>
            <person name="Sun Q."/>
        </authorList>
    </citation>
    <scope>NUCLEOTIDE SEQUENCE [LARGE SCALE GENOMIC DNA]</scope>
    <source>
        <strain evidence="4 5">YIM 13062</strain>
    </source>
</reference>
<feature type="compositionally biased region" description="Basic and acidic residues" evidence="2">
    <location>
        <begin position="331"/>
        <end position="345"/>
    </location>
</feature>
<feature type="domain" description="HNH nuclease" evidence="3">
    <location>
        <begin position="524"/>
        <end position="576"/>
    </location>
</feature>
<proteinExistence type="inferred from homology"/>
<evidence type="ECO:0000313" key="5">
    <source>
        <dbReference type="Proteomes" id="UP000521379"/>
    </source>
</evidence>
<dbReference type="SMART" id="SM00507">
    <property type="entry name" value="HNHc"/>
    <property type="match status" value="1"/>
</dbReference>
<dbReference type="GO" id="GO:0003676">
    <property type="term" value="F:nucleic acid binding"/>
    <property type="evidence" value="ECO:0007669"/>
    <property type="project" value="InterPro"/>
</dbReference>
<dbReference type="InterPro" id="IPR003615">
    <property type="entry name" value="HNH_nuc"/>
</dbReference>
<dbReference type="Proteomes" id="UP000521379">
    <property type="component" value="Unassembled WGS sequence"/>
</dbReference>
<evidence type="ECO:0000256" key="2">
    <source>
        <dbReference type="SAM" id="MobiDB-lite"/>
    </source>
</evidence>